<feature type="transmembrane region" description="Helical" evidence="1">
    <location>
        <begin position="58"/>
        <end position="80"/>
    </location>
</feature>
<reference evidence="2 3" key="1">
    <citation type="submission" date="2014-03" db="EMBL/GenBank/DDBJ databases">
        <title>Draft genome of the hookworm Oesophagostomum dentatum.</title>
        <authorList>
            <person name="Mitreva M."/>
        </authorList>
    </citation>
    <scope>NUCLEOTIDE SEQUENCE [LARGE SCALE GENOMIC DNA]</scope>
    <source>
        <strain evidence="2 3">OD-Hann</strain>
    </source>
</reference>
<sequence>MGALFLTSYAVSANALHWTNAVDKMTAVEGRVICCLCILSAQVWSQIAYEHSWSGGHWVGISLFSTWTIISIIYRVALYLTSTKKSN</sequence>
<proteinExistence type="predicted"/>
<evidence type="ECO:0000256" key="1">
    <source>
        <dbReference type="SAM" id="Phobius"/>
    </source>
</evidence>
<gene>
    <name evidence="2" type="ORF">OESDEN_12200</name>
</gene>
<accession>A0A0B1SXU0</accession>
<evidence type="ECO:0000313" key="2">
    <source>
        <dbReference type="EMBL" id="KHJ88010.1"/>
    </source>
</evidence>
<dbReference type="AlphaFoldDB" id="A0A0B1SXU0"/>
<protein>
    <submittedName>
        <fullName evidence="2">Uncharacterized protein</fullName>
    </submittedName>
</protein>
<organism evidence="2 3">
    <name type="scientific">Oesophagostomum dentatum</name>
    <name type="common">Nodular worm</name>
    <dbReference type="NCBI Taxonomy" id="61180"/>
    <lineage>
        <taxon>Eukaryota</taxon>
        <taxon>Metazoa</taxon>
        <taxon>Ecdysozoa</taxon>
        <taxon>Nematoda</taxon>
        <taxon>Chromadorea</taxon>
        <taxon>Rhabditida</taxon>
        <taxon>Rhabditina</taxon>
        <taxon>Rhabditomorpha</taxon>
        <taxon>Strongyloidea</taxon>
        <taxon>Strongylidae</taxon>
        <taxon>Oesophagostomum</taxon>
    </lineage>
</organism>
<dbReference type="Proteomes" id="UP000053660">
    <property type="component" value="Unassembled WGS sequence"/>
</dbReference>
<keyword evidence="1" id="KW-0472">Membrane</keyword>
<keyword evidence="1" id="KW-0812">Transmembrane</keyword>
<keyword evidence="1" id="KW-1133">Transmembrane helix</keyword>
<dbReference type="EMBL" id="KN556618">
    <property type="protein sequence ID" value="KHJ88010.1"/>
    <property type="molecule type" value="Genomic_DNA"/>
</dbReference>
<evidence type="ECO:0000313" key="3">
    <source>
        <dbReference type="Proteomes" id="UP000053660"/>
    </source>
</evidence>
<dbReference type="OrthoDB" id="10006207at2759"/>
<keyword evidence="3" id="KW-1185">Reference proteome</keyword>
<name>A0A0B1SXU0_OESDE</name>